<evidence type="ECO:0000313" key="2">
    <source>
        <dbReference type="Proteomes" id="UP000499080"/>
    </source>
</evidence>
<sequence length="102" mass="11767">MMKTIQIRITAAGGRLAATYDLTCNRPTTIHYGSSVESGFELGTLRLPDRHRTTMLQWPLLFLGYLFQFCTSRIKTMISEIRVSEWFTLLQYFLALFPVSLI</sequence>
<organism evidence="1 2">
    <name type="scientific">Araneus ventricosus</name>
    <name type="common">Orbweaver spider</name>
    <name type="synonym">Epeira ventricosa</name>
    <dbReference type="NCBI Taxonomy" id="182803"/>
    <lineage>
        <taxon>Eukaryota</taxon>
        <taxon>Metazoa</taxon>
        <taxon>Ecdysozoa</taxon>
        <taxon>Arthropoda</taxon>
        <taxon>Chelicerata</taxon>
        <taxon>Arachnida</taxon>
        <taxon>Araneae</taxon>
        <taxon>Araneomorphae</taxon>
        <taxon>Entelegynae</taxon>
        <taxon>Araneoidea</taxon>
        <taxon>Araneidae</taxon>
        <taxon>Araneus</taxon>
    </lineage>
</organism>
<accession>A0A4Y2NGP1</accession>
<gene>
    <name evidence="1" type="ORF">AVEN_48379_1</name>
</gene>
<protein>
    <submittedName>
        <fullName evidence="1">Uncharacterized protein</fullName>
    </submittedName>
</protein>
<reference evidence="1 2" key="1">
    <citation type="journal article" date="2019" name="Sci. Rep.">
        <title>Orb-weaving spider Araneus ventricosus genome elucidates the spidroin gene catalogue.</title>
        <authorList>
            <person name="Kono N."/>
            <person name="Nakamura H."/>
            <person name="Ohtoshi R."/>
            <person name="Moran D.A.P."/>
            <person name="Shinohara A."/>
            <person name="Yoshida Y."/>
            <person name="Fujiwara M."/>
            <person name="Mori M."/>
            <person name="Tomita M."/>
            <person name="Arakawa K."/>
        </authorList>
    </citation>
    <scope>NUCLEOTIDE SEQUENCE [LARGE SCALE GENOMIC DNA]</scope>
</reference>
<evidence type="ECO:0000313" key="1">
    <source>
        <dbReference type="EMBL" id="GBN37924.1"/>
    </source>
</evidence>
<comment type="caution">
    <text evidence="1">The sequence shown here is derived from an EMBL/GenBank/DDBJ whole genome shotgun (WGS) entry which is preliminary data.</text>
</comment>
<name>A0A4Y2NGP1_ARAVE</name>
<proteinExistence type="predicted"/>
<dbReference type="EMBL" id="BGPR01127740">
    <property type="protein sequence ID" value="GBN37924.1"/>
    <property type="molecule type" value="Genomic_DNA"/>
</dbReference>
<dbReference type="AlphaFoldDB" id="A0A4Y2NGP1"/>
<keyword evidence="2" id="KW-1185">Reference proteome</keyword>
<dbReference type="OrthoDB" id="4139357at2759"/>
<dbReference type="Proteomes" id="UP000499080">
    <property type="component" value="Unassembled WGS sequence"/>
</dbReference>